<dbReference type="Pfam" id="PF12146">
    <property type="entry name" value="Hydrolase_4"/>
    <property type="match status" value="1"/>
</dbReference>
<comment type="caution">
    <text evidence="2">The sequence shown here is derived from an EMBL/GenBank/DDBJ whole genome shotgun (WGS) entry which is preliminary data.</text>
</comment>
<protein>
    <submittedName>
        <fullName evidence="2">Lysophospholipase</fullName>
    </submittedName>
</protein>
<accession>A0A2T5V6V6</accession>
<evidence type="ECO:0000313" key="3">
    <source>
        <dbReference type="Proteomes" id="UP000244081"/>
    </source>
</evidence>
<sequence>MDLVAHPDNPLPAGTKTGFVTTEDGRRIRYARFPATVSPVRGTVTILQGRAEFIEKYFETVEDLRKRGFAVVAFDWRGQGGSERLLANHRRGYVDSVHEYVRDTVAVVEQVSMPDCPGPHFALCHSTGGLVALLGHVRLRTMFDRMVLVSPLIGLGRFGPPPRVIAPLAAILTTIGLAEMPLAITDTREDNNRFDDNPLSHDADRFARTLEILRQAPELDTGPATIGWLNAACRAMRRVRSYDFAPEVSLPLLMIAAGGDRVVSSPAAEELCSRMRAAGYVEIPGARHELMMEADRFREQFWAAFDAFIPGSDD</sequence>
<dbReference type="Gene3D" id="3.40.50.1820">
    <property type="entry name" value="alpha/beta hydrolase"/>
    <property type="match status" value="1"/>
</dbReference>
<dbReference type="PANTHER" id="PTHR11614">
    <property type="entry name" value="PHOSPHOLIPASE-RELATED"/>
    <property type="match status" value="1"/>
</dbReference>
<gene>
    <name evidence="2" type="ORF">C8N35_107199</name>
</gene>
<keyword evidence="3" id="KW-1185">Reference proteome</keyword>
<dbReference type="Proteomes" id="UP000244081">
    <property type="component" value="Unassembled WGS sequence"/>
</dbReference>
<dbReference type="SUPFAM" id="SSF53474">
    <property type="entry name" value="alpha/beta-Hydrolases"/>
    <property type="match status" value="1"/>
</dbReference>
<dbReference type="EMBL" id="QAYG01000007">
    <property type="protein sequence ID" value="PTW59485.1"/>
    <property type="molecule type" value="Genomic_DNA"/>
</dbReference>
<evidence type="ECO:0000259" key="1">
    <source>
        <dbReference type="Pfam" id="PF12146"/>
    </source>
</evidence>
<dbReference type="OrthoDB" id="9788260at2"/>
<organism evidence="2 3">
    <name type="scientific">Breoghania corrubedonensis</name>
    <dbReference type="NCBI Taxonomy" id="665038"/>
    <lineage>
        <taxon>Bacteria</taxon>
        <taxon>Pseudomonadati</taxon>
        <taxon>Pseudomonadota</taxon>
        <taxon>Alphaproteobacteria</taxon>
        <taxon>Hyphomicrobiales</taxon>
        <taxon>Stappiaceae</taxon>
        <taxon>Breoghania</taxon>
    </lineage>
</organism>
<dbReference type="InterPro" id="IPR051044">
    <property type="entry name" value="MAG_DAG_Lipase"/>
</dbReference>
<proteinExistence type="predicted"/>
<dbReference type="RefSeq" id="WP_107990999.1">
    <property type="nucleotide sequence ID" value="NZ_QAYG01000007.1"/>
</dbReference>
<name>A0A2T5V6V6_9HYPH</name>
<reference evidence="2 3" key="1">
    <citation type="submission" date="2018-04" db="EMBL/GenBank/DDBJ databases">
        <title>Genomic Encyclopedia of Archaeal and Bacterial Type Strains, Phase II (KMG-II): from individual species to whole genera.</title>
        <authorList>
            <person name="Goeker M."/>
        </authorList>
    </citation>
    <scope>NUCLEOTIDE SEQUENCE [LARGE SCALE GENOMIC DNA]</scope>
    <source>
        <strain evidence="2 3">DSM 23382</strain>
    </source>
</reference>
<evidence type="ECO:0000313" key="2">
    <source>
        <dbReference type="EMBL" id="PTW59485.1"/>
    </source>
</evidence>
<dbReference type="InterPro" id="IPR029058">
    <property type="entry name" value="AB_hydrolase_fold"/>
</dbReference>
<feature type="domain" description="Serine aminopeptidase S33" evidence="1">
    <location>
        <begin position="39"/>
        <end position="295"/>
    </location>
</feature>
<dbReference type="AlphaFoldDB" id="A0A2T5V6V6"/>
<dbReference type="InterPro" id="IPR022742">
    <property type="entry name" value="Hydrolase_4"/>
</dbReference>